<dbReference type="InterPro" id="IPR044996">
    <property type="entry name" value="COQ10-like"/>
</dbReference>
<dbReference type="GO" id="GO:0048039">
    <property type="term" value="F:ubiquinone binding"/>
    <property type="evidence" value="ECO:0007669"/>
    <property type="project" value="InterPro"/>
</dbReference>
<protein>
    <recommendedName>
        <fullName evidence="4">Coenzyme Q-binding protein COQ10 START domain-containing protein</fullName>
    </recommendedName>
</protein>
<organism evidence="5 6">
    <name type="scientific">Elliptochloris bilobata</name>
    <dbReference type="NCBI Taxonomy" id="381761"/>
    <lineage>
        <taxon>Eukaryota</taxon>
        <taxon>Viridiplantae</taxon>
        <taxon>Chlorophyta</taxon>
        <taxon>core chlorophytes</taxon>
        <taxon>Trebouxiophyceae</taxon>
        <taxon>Trebouxiophyceae incertae sedis</taxon>
        <taxon>Elliptochloris clade</taxon>
        <taxon>Elliptochloris</taxon>
    </lineage>
</organism>
<dbReference type="GO" id="GO:0005739">
    <property type="term" value="C:mitochondrion"/>
    <property type="evidence" value="ECO:0007669"/>
    <property type="project" value="TreeGrafter"/>
</dbReference>
<comment type="function">
    <text evidence="3">Required for the function of coenzyme Q in the respiratory chain. May serve as a chaperone or may be involved in the transport of Q6 from its site of synthesis to the catalytic sites of the respiratory complexes.</text>
</comment>
<comment type="similarity">
    <text evidence="1">Belongs to the COQ10 family.</text>
</comment>
<dbReference type="AlphaFoldDB" id="A0AAW1S9T3"/>
<evidence type="ECO:0000313" key="6">
    <source>
        <dbReference type="Proteomes" id="UP001445335"/>
    </source>
</evidence>
<dbReference type="EMBL" id="JALJOU010000007">
    <property type="protein sequence ID" value="KAK9842587.1"/>
    <property type="molecule type" value="Genomic_DNA"/>
</dbReference>
<evidence type="ECO:0000256" key="3">
    <source>
        <dbReference type="ARBA" id="ARBA00024947"/>
    </source>
</evidence>
<name>A0AAW1S9T3_9CHLO</name>
<dbReference type="PANTHER" id="PTHR12901">
    <property type="entry name" value="SPERM PROTEIN HOMOLOG"/>
    <property type="match status" value="1"/>
</dbReference>
<dbReference type="Gene3D" id="3.30.530.20">
    <property type="match status" value="1"/>
</dbReference>
<dbReference type="InterPro" id="IPR023393">
    <property type="entry name" value="START-like_dom_sf"/>
</dbReference>
<comment type="subunit">
    <text evidence="2">Interacts with coenzyme Q.</text>
</comment>
<accession>A0AAW1S9T3</accession>
<feature type="domain" description="Coenzyme Q-binding protein COQ10 START" evidence="4">
    <location>
        <begin position="62"/>
        <end position="190"/>
    </location>
</feature>
<dbReference type="Pfam" id="PF03364">
    <property type="entry name" value="Polyketide_cyc"/>
    <property type="match status" value="1"/>
</dbReference>
<evidence type="ECO:0000313" key="5">
    <source>
        <dbReference type="EMBL" id="KAK9842587.1"/>
    </source>
</evidence>
<gene>
    <name evidence="5" type="ORF">WJX81_007573</name>
</gene>
<evidence type="ECO:0000256" key="1">
    <source>
        <dbReference type="ARBA" id="ARBA00006885"/>
    </source>
</evidence>
<dbReference type="InterPro" id="IPR005031">
    <property type="entry name" value="COQ10_START"/>
</dbReference>
<evidence type="ECO:0000259" key="4">
    <source>
        <dbReference type="Pfam" id="PF03364"/>
    </source>
</evidence>
<evidence type="ECO:0000256" key="2">
    <source>
        <dbReference type="ARBA" id="ARBA00011814"/>
    </source>
</evidence>
<dbReference type="CDD" id="cd07813">
    <property type="entry name" value="COQ10p_like"/>
    <property type="match status" value="1"/>
</dbReference>
<dbReference type="SUPFAM" id="SSF55961">
    <property type="entry name" value="Bet v1-like"/>
    <property type="match status" value="1"/>
</dbReference>
<proteinExistence type="inferred from homology"/>
<dbReference type="Proteomes" id="UP001445335">
    <property type="component" value="Unassembled WGS sequence"/>
</dbReference>
<dbReference type="GO" id="GO:0045333">
    <property type="term" value="P:cellular respiration"/>
    <property type="evidence" value="ECO:0007669"/>
    <property type="project" value="InterPro"/>
</dbReference>
<dbReference type="PANTHER" id="PTHR12901:SF10">
    <property type="entry name" value="COENZYME Q-BINDING PROTEIN COQ10, MITOCHONDRIAL"/>
    <property type="match status" value="1"/>
</dbReference>
<comment type="caution">
    <text evidence="5">The sequence shown here is derived from an EMBL/GenBank/DDBJ whole genome shotgun (WGS) entry which is preliminary data.</text>
</comment>
<sequence>MHTLSYAARAQPLMKQSAHAEVHTAAGPGTPCLCQQQRRGFVNFLPGLNGDVSKHYQERRLIGYSPEQLFTVVADVEHYHEFVPWCQRSEVLVRRDMEYIEAELEVGFKLFVERYTSQVHLEPPKKVVSHVYDSTLFDHLDSTWRFDSGPLPGSCWLDFSVDFAFKSPLYRHIALVFFDEVVKRMMCAFEGRCKVLYGPTALDRARKQQPAAAARDKLRAV</sequence>
<reference evidence="5 6" key="1">
    <citation type="journal article" date="2024" name="Nat. Commun.">
        <title>Phylogenomics reveals the evolutionary origins of lichenization in chlorophyte algae.</title>
        <authorList>
            <person name="Puginier C."/>
            <person name="Libourel C."/>
            <person name="Otte J."/>
            <person name="Skaloud P."/>
            <person name="Haon M."/>
            <person name="Grisel S."/>
            <person name="Petersen M."/>
            <person name="Berrin J.G."/>
            <person name="Delaux P.M."/>
            <person name="Dal Grande F."/>
            <person name="Keller J."/>
        </authorList>
    </citation>
    <scope>NUCLEOTIDE SEQUENCE [LARGE SCALE GENOMIC DNA]</scope>
    <source>
        <strain evidence="5 6">SAG 245.80</strain>
    </source>
</reference>
<keyword evidence="6" id="KW-1185">Reference proteome</keyword>